<comment type="caution">
    <text evidence="2">The sequence shown here is derived from an EMBL/GenBank/DDBJ whole genome shotgun (WGS) entry which is preliminary data.</text>
</comment>
<reference evidence="2" key="1">
    <citation type="journal article" date="2020" name="bioRxiv">
        <title>Comparative genomics of Chlamydomonas.</title>
        <authorList>
            <person name="Craig R.J."/>
            <person name="Hasan A.R."/>
            <person name="Ness R.W."/>
            <person name="Keightley P.D."/>
        </authorList>
    </citation>
    <scope>NUCLEOTIDE SEQUENCE</scope>
    <source>
        <strain evidence="2">CCAP 11/70</strain>
    </source>
</reference>
<evidence type="ECO:0008006" key="4">
    <source>
        <dbReference type="Google" id="ProtNLM"/>
    </source>
</evidence>
<feature type="region of interest" description="Disordered" evidence="1">
    <location>
        <begin position="152"/>
        <end position="289"/>
    </location>
</feature>
<gene>
    <name evidence="2" type="ORF">HYH03_009864</name>
</gene>
<feature type="compositionally biased region" description="Basic and acidic residues" evidence="1">
    <location>
        <begin position="243"/>
        <end position="252"/>
    </location>
</feature>
<evidence type="ECO:0000256" key="1">
    <source>
        <dbReference type="SAM" id="MobiDB-lite"/>
    </source>
</evidence>
<evidence type="ECO:0000313" key="3">
    <source>
        <dbReference type="Proteomes" id="UP000612055"/>
    </source>
</evidence>
<dbReference type="Gene3D" id="3.40.830.10">
    <property type="entry name" value="LigB-like"/>
    <property type="match status" value="2"/>
</dbReference>
<proteinExistence type="predicted"/>
<evidence type="ECO:0000313" key="2">
    <source>
        <dbReference type="EMBL" id="KAG2491917.1"/>
    </source>
</evidence>
<feature type="compositionally biased region" description="Low complexity" evidence="1">
    <location>
        <begin position="261"/>
        <end position="271"/>
    </location>
</feature>
<protein>
    <recommendedName>
        <fullName evidence="4">Extradiol ring-cleavage dioxygenase class III enzyme subunit B domain-containing protein</fullName>
    </recommendedName>
</protein>
<dbReference type="EMBL" id="JAEHOE010000049">
    <property type="protein sequence ID" value="KAG2491917.1"/>
    <property type="molecule type" value="Genomic_DNA"/>
</dbReference>
<dbReference type="OrthoDB" id="2132071at2759"/>
<accession>A0A835XYF4</accession>
<dbReference type="AlphaFoldDB" id="A0A835XYF4"/>
<keyword evidence="3" id="KW-1185">Reference proteome</keyword>
<sequence>MPHGALILDPRNFGNSSTWTNRTDAAFALHYAALEAGRFVQELEAEVLLLLTPHGLALPRAFVLYDNPTAEGSVDVGSWLPCSFPPCSYAASAAVSTPLTQRLDAALRAGGAEVTTISAFGPPGNGSLPLPLGWAEVIPLWFIDRAYDSTDDSKGGVGGGGGGRGQRGSGSAPSGRGPGEGDGVKAEAKAEGAAGGGVGAAAAAREERWEAQSGVSGWRRRAAEQQRRQLNSRRSAVATADAKAAESQDRIRATRSRSRTDASSGSANGRSSKSRSRSRSGPMGSMPDLMIMGMPSRRYEHAATMVSELLTLGHDLFRFLDPLDERIAIVVSADLAHTWDPHGPYGWSAAAEKFDAAAALWAREMDREALLRDAARAVGEAKSCGFPGLVILQGLIDKVKPDNLHNIMLECGHPSYYGMMAAIFDFQGDA</sequence>
<feature type="compositionally biased region" description="Gly residues" evidence="1">
    <location>
        <begin position="155"/>
        <end position="168"/>
    </location>
</feature>
<organism evidence="2 3">
    <name type="scientific">Edaphochlamys debaryana</name>
    <dbReference type="NCBI Taxonomy" id="47281"/>
    <lineage>
        <taxon>Eukaryota</taxon>
        <taxon>Viridiplantae</taxon>
        <taxon>Chlorophyta</taxon>
        <taxon>core chlorophytes</taxon>
        <taxon>Chlorophyceae</taxon>
        <taxon>CS clade</taxon>
        <taxon>Chlamydomonadales</taxon>
        <taxon>Chlamydomonadales incertae sedis</taxon>
        <taxon>Edaphochlamys</taxon>
    </lineage>
</organism>
<dbReference type="Proteomes" id="UP000612055">
    <property type="component" value="Unassembled WGS sequence"/>
</dbReference>
<name>A0A835XYF4_9CHLO</name>